<dbReference type="PROSITE" id="PS50977">
    <property type="entry name" value="HTH_TETR_2"/>
    <property type="match status" value="1"/>
</dbReference>
<evidence type="ECO:0000256" key="1">
    <source>
        <dbReference type="ARBA" id="ARBA00023125"/>
    </source>
</evidence>
<dbReference type="PANTHER" id="PTHR43479">
    <property type="entry name" value="ACREF/ENVCD OPERON REPRESSOR-RELATED"/>
    <property type="match status" value="1"/>
</dbReference>
<sequence length="201" mass="22945">MAVSPRREDRRIQRTRQLLKRASIEIMQKKGVPATSIQEITERANVNRGTFYDHFADKYALLETLIRDEFHHLVCVLPPVSYWNSSVLQHLIQLVLENFRDVQRRCRPLGDIDPLTQRIIQEELAVLLLAWLTEKRKKGVQDTVSLQTAAGTMSWAILGAALQWSLEPGSMASEQMAHGIVLLLLHGVAHLTDEDTPDQYK</sequence>
<dbReference type="Pfam" id="PF00440">
    <property type="entry name" value="TetR_N"/>
    <property type="match status" value="1"/>
</dbReference>
<dbReference type="InterPro" id="IPR023772">
    <property type="entry name" value="DNA-bd_HTH_TetR-type_CS"/>
</dbReference>
<dbReference type="GO" id="GO:0003677">
    <property type="term" value="F:DNA binding"/>
    <property type="evidence" value="ECO:0007669"/>
    <property type="project" value="UniProtKB-UniRule"/>
</dbReference>
<evidence type="ECO:0000256" key="2">
    <source>
        <dbReference type="PROSITE-ProRule" id="PRU00335"/>
    </source>
</evidence>
<dbReference type="PRINTS" id="PR00455">
    <property type="entry name" value="HTHTETR"/>
</dbReference>
<dbReference type="PROSITE" id="PS01081">
    <property type="entry name" value="HTH_TETR_1"/>
    <property type="match status" value="1"/>
</dbReference>
<dbReference type="InterPro" id="IPR050624">
    <property type="entry name" value="HTH-type_Tx_Regulator"/>
</dbReference>
<gene>
    <name evidence="4" type="ORF">KSF_073290</name>
</gene>
<dbReference type="InterPro" id="IPR009057">
    <property type="entry name" value="Homeodomain-like_sf"/>
</dbReference>
<evidence type="ECO:0000259" key="3">
    <source>
        <dbReference type="PROSITE" id="PS50977"/>
    </source>
</evidence>
<organism evidence="4 5">
    <name type="scientific">Reticulibacter mediterranei</name>
    <dbReference type="NCBI Taxonomy" id="2778369"/>
    <lineage>
        <taxon>Bacteria</taxon>
        <taxon>Bacillati</taxon>
        <taxon>Chloroflexota</taxon>
        <taxon>Ktedonobacteria</taxon>
        <taxon>Ktedonobacterales</taxon>
        <taxon>Reticulibacteraceae</taxon>
        <taxon>Reticulibacter</taxon>
    </lineage>
</organism>
<protein>
    <submittedName>
        <fullName evidence="4">TetR/AcrR family transcriptional regulator</fullName>
    </submittedName>
</protein>
<keyword evidence="5" id="KW-1185">Reference proteome</keyword>
<evidence type="ECO:0000313" key="5">
    <source>
        <dbReference type="Proteomes" id="UP000597444"/>
    </source>
</evidence>
<feature type="domain" description="HTH tetR-type" evidence="3">
    <location>
        <begin position="13"/>
        <end position="73"/>
    </location>
</feature>
<accession>A0A8J3IXX7</accession>
<proteinExistence type="predicted"/>
<evidence type="ECO:0000313" key="4">
    <source>
        <dbReference type="EMBL" id="GHO97281.1"/>
    </source>
</evidence>
<dbReference type="EMBL" id="BNJK01000001">
    <property type="protein sequence ID" value="GHO97281.1"/>
    <property type="molecule type" value="Genomic_DNA"/>
</dbReference>
<reference evidence="4" key="1">
    <citation type="submission" date="2020-10" db="EMBL/GenBank/DDBJ databases">
        <title>Taxonomic study of unclassified bacteria belonging to the class Ktedonobacteria.</title>
        <authorList>
            <person name="Yabe S."/>
            <person name="Wang C.M."/>
            <person name="Zheng Y."/>
            <person name="Sakai Y."/>
            <person name="Cavaletti L."/>
            <person name="Monciardini P."/>
            <person name="Donadio S."/>
        </authorList>
    </citation>
    <scope>NUCLEOTIDE SEQUENCE</scope>
    <source>
        <strain evidence="4">ID150040</strain>
    </source>
</reference>
<dbReference type="PANTHER" id="PTHR43479:SF11">
    <property type="entry name" value="ACREF_ENVCD OPERON REPRESSOR-RELATED"/>
    <property type="match status" value="1"/>
</dbReference>
<dbReference type="InterPro" id="IPR001647">
    <property type="entry name" value="HTH_TetR"/>
</dbReference>
<dbReference type="Proteomes" id="UP000597444">
    <property type="component" value="Unassembled WGS sequence"/>
</dbReference>
<keyword evidence="1 2" id="KW-0238">DNA-binding</keyword>
<name>A0A8J3IXX7_9CHLR</name>
<comment type="caution">
    <text evidence="4">The sequence shown here is derived from an EMBL/GenBank/DDBJ whole genome shotgun (WGS) entry which is preliminary data.</text>
</comment>
<dbReference type="SUPFAM" id="SSF46689">
    <property type="entry name" value="Homeodomain-like"/>
    <property type="match status" value="1"/>
</dbReference>
<feature type="DNA-binding region" description="H-T-H motif" evidence="2">
    <location>
        <begin position="36"/>
        <end position="55"/>
    </location>
</feature>
<dbReference type="Gene3D" id="1.10.357.10">
    <property type="entry name" value="Tetracycline Repressor, domain 2"/>
    <property type="match status" value="1"/>
</dbReference>
<dbReference type="AlphaFoldDB" id="A0A8J3IXX7"/>